<sequence>MEAWQRDREAQHLGASVLQDAYQPALKYHLGRAYGYLLLEGAGHADAPKDAPVSIAELPEPAKGKVLPQTVQAMAREESGILQPLYANLGAQNLGGVRSSLNLAAQSQGPDHRDWHGVYTFLQSSASAIRDVLDEC</sequence>
<dbReference type="Proteomes" id="UP000005615">
    <property type="component" value="Unassembled WGS sequence"/>
</dbReference>
<evidence type="ECO:0000313" key="2">
    <source>
        <dbReference type="Proteomes" id="UP000005615"/>
    </source>
</evidence>
<dbReference type="EMBL" id="AEIG01000094">
    <property type="protein sequence ID" value="EGG28558.1"/>
    <property type="molecule type" value="Genomic_DNA"/>
</dbReference>
<gene>
    <name evidence="1" type="ORF">IMCC3088_2800</name>
</gene>
<accession>F3L521</accession>
<keyword evidence="2" id="KW-1185">Reference proteome</keyword>
<evidence type="ECO:0000313" key="1">
    <source>
        <dbReference type="EMBL" id="EGG28558.1"/>
    </source>
</evidence>
<name>F3L521_9GAMM</name>
<comment type="caution">
    <text evidence="1">The sequence shown here is derived from an EMBL/GenBank/DDBJ whole genome shotgun (WGS) entry which is preliminary data.</text>
</comment>
<dbReference type="STRING" id="2518989.IMCC3088_2800"/>
<reference evidence="1 2" key="1">
    <citation type="journal article" date="2011" name="J. Bacteriol.">
        <title>Genome sequence of strain IMCC3088, a proteorhodopsin-containing marine bacterium belonging to the OM60/NOR5 clade.</title>
        <authorList>
            <person name="Jang Y."/>
            <person name="Oh H.M."/>
            <person name="Kang I."/>
            <person name="Lee K."/>
            <person name="Yang S.J."/>
            <person name="Cho J.C."/>
        </authorList>
    </citation>
    <scope>NUCLEOTIDE SEQUENCE [LARGE SCALE GENOMIC DNA]</scope>
    <source>
        <strain evidence="1 2">IMCC3088</strain>
    </source>
</reference>
<protein>
    <submittedName>
        <fullName evidence="1">Uncharacterized protein</fullName>
    </submittedName>
</protein>
<dbReference type="AlphaFoldDB" id="F3L521"/>
<proteinExistence type="predicted"/>
<organism evidence="1 2">
    <name type="scientific">Aequoribacter fuscus</name>
    <dbReference type="NCBI Taxonomy" id="2518989"/>
    <lineage>
        <taxon>Bacteria</taxon>
        <taxon>Pseudomonadati</taxon>
        <taxon>Pseudomonadota</taxon>
        <taxon>Gammaproteobacteria</taxon>
        <taxon>Cellvibrionales</taxon>
        <taxon>Halieaceae</taxon>
        <taxon>Aequoribacter</taxon>
    </lineage>
</organism>